<keyword evidence="1" id="KW-0472">Membrane</keyword>
<sequence length="332" mass="39206">MATDIQYMKRTLDSVMFLKFLYENNNIIEKLDSKIKTYEADSDHTEIISIIEDEFQKIKDGIEDAFNNDHDICCRNINYYIDLLWAIIKSSNVISKDIQNNIIDKVEEQWKKILKIKDINECTKEIDLDSIRKRCILKHLHDLKLDKKLIMSNLNVYKTFLQEKWEKIIGYTNPEHGHLYIKIENDSVGIIEEYSNFLYSYDYICDFYLDKLSSDDITISTDIQNLINNISLDKISSNNVNKACYNENYIKMLKTKTTSIQRMNNLLSIGIALLGFSLIFIFLYRFSPLGNILRRYKKNKNEVDENTNEEFPELYENAENIGRYISYTSESH</sequence>
<protein>
    <submittedName>
        <fullName evidence="2">PIR Superfamily Protein</fullName>
    </submittedName>
</protein>
<name>A0A1A9AAN0_PLAOA</name>
<gene>
    <name evidence="2" type="ORF">POVWA1_064350</name>
</gene>
<dbReference type="EMBL" id="FLRD01000356">
    <property type="protein sequence ID" value="SBT53158.1"/>
    <property type="molecule type" value="Genomic_DNA"/>
</dbReference>
<evidence type="ECO:0000313" key="2">
    <source>
        <dbReference type="EMBL" id="SBT53158.1"/>
    </source>
</evidence>
<dbReference type="Proteomes" id="UP000078555">
    <property type="component" value="Unassembled WGS sequence"/>
</dbReference>
<proteinExistence type="predicted"/>
<reference evidence="3" key="1">
    <citation type="submission" date="2016-05" db="EMBL/GenBank/DDBJ databases">
        <authorList>
            <person name="Naeem Raeece"/>
        </authorList>
    </citation>
    <scope>NUCLEOTIDE SEQUENCE [LARGE SCALE GENOMIC DNA]</scope>
</reference>
<dbReference type="AlphaFoldDB" id="A0A1A9AAN0"/>
<evidence type="ECO:0000256" key="1">
    <source>
        <dbReference type="SAM" id="Phobius"/>
    </source>
</evidence>
<feature type="transmembrane region" description="Helical" evidence="1">
    <location>
        <begin position="266"/>
        <end position="286"/>
    </location>
</feature>
<organism evidence="2 3">
    <name type="scientific">Plasmodium ovale wallikeri</name>
    <dbReference type="NCBI Taxonomy" id="864142"/>
    <lineage>
        <taxon>Eukaryota</taxon>
        <taxon>Sar</taxon>
        <taxon>Alveolata</taxon>
        <taxon>Apicomplexa</taxon>
        <taxon>Aconoidasida</taxon>
        <taxon>Haemosporida</taxon>
        <taxon>Plasmodiidae</taxon>
        <taxon>Plasmodium</taxon>
        <taxon>Plasmodium (Plasmodium)</taxon>
    </lineage>
</organism>
<keyword evidence="3" id="KW-1185">Reference proteome</keyword>
<accession>A0A1A9AAN0</accession>
<keyword evidence="1" id="KW-1133">Transmembrane helix</keyword>
<evidence type="ECO:0000313" key="3">
    <source>
        <dbReference type="Proteomes" id="UP000078555"/>
    </source>
</evidence>
<keyword evidence="1" id="KW-0812">Transmembrane</keyword>